<accession>A0A2U1NEV8</accession>
<gene>
    <name evidence="1" type="ORF">CTI12_AA275540</name>
</gene>
<reference evidence="1 2" key="1">
    <citation type="journal article" date="2018" name="Mol. Plant">
        <title>The genome of Artemisia annua provides insight into the evolution of Asteraceae family and artemisinin biosynthesis.</title>
        <authorList>
            <person name="Shen Q."/>
            <person name="Zhang L."/>
            <person name="Liao Z."/>
            <person name="Wang S."/>
            <person name="Yan T."/>
            <person name="Shi P."/>
            <person name="Liu M."/>
            <person name="Fu X."/>
            <person name="Pan Q."/>
            <person name="Wang Y."/>
            <person name="Lv Z."/>
            <person name="Lu X."/>
            <person name="Zhang F."/>
            <person name="Jiang W."/>
            <person name="Ma Y."/>
            <person name="Chen M."/>
            <person name="Hao X."/>
            <person name="Li L."/>
            <person name="Tang Y."/>
            <person name="Lv G."/>
            <person name="Zhou Y."/>
            <person name="Sun X."/>
            <person name="Brodelius P.E."/>
            <person name="Rose J.K.C."/>
            <person name="Tang K."/>
        </authorList>
    </citation>
    <scope>NUCLEOTIDE SEQUENCE [LARGE SCALE GENOMIC DNA]</scope>
    <source>
        <strain evidence="2">cv. Huhao1</strain>
        <tissue evidence="1">Leaf</tissue>
    </source>
</reference>
<comment type="caution">
    <text evidence="1">The sequence shown here is derived from an EMBL/GenBank/DDBJ whole genome shotgun (WGS) entry which is preliminary data.</text>
</comment>
<evidence type="ECO:0000313" key="1">
    <source>
        <dbReference type="EMBL" id="PWA72033.1"/>
    </source>
</evidence>
<keyword evidence="2" id="KW-1185">Reference proteome</keyword>
<sequence>MDNIHRIIESINKYFYYHKPKYQFAFRKIQIMEHNLTPLCDIDPMLDDITVVARCISKWKPHTFGKTSDVWSLDFVLQDAQVLLKSFQMMLLILHSIPMTWKMTLTRRFIGF</sequence>
<dbReference type="EMBL" id="PKPP01002975">
    <property type="protein sequence ID" value="PWA72033.1"/>
    <property type="molecule type" value="Genomic_DNA"/>
</dbReference>
<dbReference type="Proteomes" id="UP000245207">
    <property type="component" value="Unassembled WGS sequence"/>
</dbReference>
<proteinExistence type="predicted"/>
<dbReference type="AlphaFoldDB" id="A0A2U1NEV8"/>
<evidence type="ECO:0000313" key="2">
    <source>
        <dbReference type="Proteomes" id="UP000245207"/>
    </source>
</evidence>
<dbReference type="OrthoDB" id="1744497at2759"/>
<protein>
    <submittedName>
        <fullName evidence="1">Uncharacterized protein</fullName>
    </submittedName>
</protein>
<name>A0A2U1NEV8_ARTAN</name>
<organism evidence="1 2">
    <name type="scientific">Artemisia annua</name>
    <name type="common">Sweet wormwood</name>
    <dbReference type="NCBI Taxonomy" id="35608"/>
    <lineage>
        <taxon>Eukaryota</taxon>
        <taxon>Viridiplantae</taxon>
        <taxon>Streptophyta</taxon>
        <taxon>Embryophyta</taxon>
        <taxon>Tracheophyta</taxon>
        <taxon>Spermatophyta</taxon>
        <taxon>Magnoliopsida</taxon>
        <taxon>eudicotyledons</taxon>
        <taxon>Gunneridae</taxon>
        <taxon>Pentapetalae</taxon>
        <taxon>asterids</taxon>
        <taxon>campanulids</taxon>
        <taxon>Asterales</taxon>
        <taxon>Asteraceae</taxon>
        <taxon>Asteroideae</taxon>
        <taxon>Anthemideae</taxon>
        <taxon>Artemisiinae</taxon>
        <taxon>Artemisia</taxon>
    </lineage>
</organism>